<dbReference type="Gene3D" id="3.30.70.2150">
    <property type="match status" value="1"/>
</dbReference>
<accession>A0A1W1GYX3</accession>
<evidence type="ECO:0000259" key="6">
    <source>
        <dbReference type="Pfam" id="PF18416"/>
    </source>
</evidence>
<evidence type="ECO:0000256" key="1">
    <source>
        <dbReference type="ARBA" id="ARBA00022525"/>
    </source>
</evidence>
<dbReference type="SUPFAM" id="SSF81296">
    <property type="entry name" value="E set domains"/>
    <property type="match status" value="1"/>
</dbReference>
<dbReference type="Gene3D" id="2.70.50.50">
    <property type="entry name" value="chitin-binding protein cbp21"/>
    <property type="match status" value="1"/>
</dbReference>
<reference evidence="8" key="1">
    <citation type="submission" date="2016-10" db="EMBL/GenBank/DDBJ databases">
        <authorList>
            <person name="Varghese N."/>
        </authorList>
    </citation>
    <scope>NUCLEOTIDE SEQUENCE [LARGE SCALE GENOMIC DNA]</scope>
    <source>
        <strain evidence="8">92MFCol6.1</strain>
    </source>
</reference>
<feature type="signal peptide" evidence="4">
    <location>
        <begin position="1"/>
        <end position="25"/>
    </location>
</feature>
<dbReference type="InterPro" id="IPR004302">
    <property type="entry name" value="Cellulose/chitin-bd_N"/>
</dbReference>
<sequence length="390" mass="41869">MQPLNRLALAVAAIASLGASASALAHGTMSKPTSRVYACYQGNPEQPTNPACAAAKDIGGAQPFYDWAGINQANANGNHQAVVPDGELCSGGNSKYRGLDLDRSDWSTTPIRADGNGLYTFEFLASAPHATREWKFYVTRDGWQPGSPLRWADLQEFCTLGDVPLSAGGVYKLDCPLPQRSGQHLIYNTWQRSDSAEAFYTCMDVRFEGGGGVEPPPQWQDAGPVTARGALEVGTTLTLRVFNAQGNDLERPEITLAAGQTAANQWPLALAHAVNASAQQARVGVMNNGVIRPIASATENRVYLKPGHRFQLDTRVPDPVDPVDPPPGGDYDFVYPAGLGSYKPGETVVKGTDGKLYACRPFPEGAWCNVNAEAYRPGVGSAWRDAWVPY</sequence>
<protein>
    <submittedName>
        <fullName evidence="7">Chitin-binding protein</fullName>
    </submittedName>
</protein>
<evidence type="ECO:0000256" key="4">
    <source>
        <dbReference type="SAM" id="SignalP"/>
    </source>
</evidence>
<feature type="chain" id="PRO_5012958265" evidence="4">
    <location>
        <begin position="26"/>
        <end position="390"/>
    </location>
</feature>
<evidence type="ECO:0000256" key="2">
    <source>
        <dbReference type="ARBA" id="ARBA00022669"/>
    </source>
</evidence>
<gene>
    <name evidence="7" type="ORF">SAMN04488690_2292</name>
</gene>
<dbReference type="InterPro" id="IPR051024">
    <property type="entry name" value="GlcNAc_Chitin_IntDeg"/>
</dbReference>
<dbReference type="RefSeq" id="WP_080149595.1">
    <property type="nucleotide sequence ID" value="NZ_FWEU01000003.1"/>
</dbReference>
<dbReference type="PANTHER" id="PTHR34823:SF1">
    <property type="entry name" value="CHITIN-BINDING TYPE-4 DOMAIN-CONTAINING PROTEIN"/>
    <property type="match status" value="1"/>
</dbReference>
<dbReference type="Pfam" id="PF18416">
    <property type="entry name" value="GbpA_2"/>
    <property type="match status" value="1"/>
</dbReference>
<keyword evidence="2" id="KW-0147">Chitin-binding</keyword>
<evidence type="ECO:0000313" key="7">
    <source>
        <dbReference type="EMBL" id="SLM24569.1"/>
    </source>
</evidence>
<proteinExistence type="predicted"/>
<dbReference type="PANTHER" id="PTHR34823">
    <property type="entry name" value="GLCNAC-BINDING PROTEIN A"/>
    <property type="match status" value="1"/>
</dbReference>
<dbReference type="AlphaFoldDB" id="A0A1W1GYX3"/>
<keyword evidence="3 4" id="KW-0732">Signal</keyword>
<feature type="domain" description="N-acetylglucosamine binding protein A" evidence="6">
    <location>
        <begin position="219"/>
        <end position="309"/>
    </location>
</feature>
<dbReference type="EMBL" id="FWEU01000003">
    <property type="protein sequence ID" value="SLM24569.1"/>
    <property type="molecule type" value="Genomic_DNA"/>
</dbReference>
<name>A0A1W1GYX3_9GAMM</name>
<evidence type="ECO:0000259" key="5">
    <source>
        <dbReference type="Pfam" id="PF03067"/>
    </source>
</evidence>
<evidence type="ECO:0000313" key="8">
    <source>
        <dbReference type="Proteomes" id="UP000191133"/>
    </source>
</evidence>
<dbReference type="Pfam" id="PF03067">
    <property type="entry name" value="LPMO_10"/>
    <property type="match status" value="1"/>
</dbReference>
<dbReference type="CDD" id="cd21177">
    <property type="entry name" value="LPMO_AA10"/>
    <property type="match status" value="1"/>
</dbReference>
<organism evidence="7 8">
    <name type="scientific">Stenotrophomonas indicatrix</name>
    <dbReference type="NCBI Taxonomy" id="2045451"/>
    <lineage>
        <taxon>Bacteria</taxon>
        <taxon>Pseudomonadati</taxon>
        <taxon>Pseudomonadota</taxon>
        <taxon>Gammaproteobacteria</taxon>
        <taxon>Lysobacterales</taxon>
        <taxon>Lysobacteraceae</taxon>
        <taxon>Stenotrophomonas</taxon>
    </lineage>
</organism>
<feature type="domain" description="Chitin-binding type-4" evidence="5">
    <location>
        <begin position="26"/>
        <end position="205"/>
    </location>
</feature>
<dbReference type="InterPro" id="IPR041029">
    <property type="entry name" value="GbpA_2"/>
</dbReference>
<dbReference type="InterPro" id="IPR014756">
    <property type="entry name" value="Ig_E-set"/>
</dbReference>
<evidence type="ECO:0000256" key="3">
    <source>
        <dbReference type="ARBA" id="ARBA00022729"/>
    </source>
</evidence>
<dbReference type="GO" id="GO:0008061">
    <property type="term" value="F:chitin binding"/>
    <property type="evidence" value="ECO:0007669"/>
    <property type="project" value="UniProtKB-KW"/>
</dbReference>
<dbReference type="Proteomes" id="UP000191133">
    <property type="component" value="Unassembled WGS sequence"/>
</dbReference>
<keyword evidence="1" id="KW-0964">Secreted</keyword>